<protein>
    <submittedName>
        <fullName evidence="4">Ribonuclease</fullName>
    </submittedName>
</protein>
<dbReference type="PANTHER" id="PTHR11240">
    <property type="entry name" value="RIBONUCLEASE T2"/>
    <property type="match status" value="1"/>
</dbReference>
<dbReference type="Pfam" id="PF00445">
    <property type="entry name" value="Ribonuclease_T2"/>
    <property type="match status" value="1"/>
</dbReference>
<dbReference type="Proteomes" id="UP000664288">
    <property type="component" value="Unassembled WGS sequence"/>
</dbReference>
<dbReference type="PROSITE" id="PS00530">
    <property type="entry name" value="RNASE_T2_1"/>
    <property type="match status" value="1"/>
</dbReference>
<dbReference type="PANTHER" id="PTHR11240:SF22">
    <property type="entry name" value="RIBONUCLEASE T2"/>
    <property type="match status" value="1"/>
</dbReference>
<dbReference type="PROSITE" id="PS00531">
    <property type="entry name" value="RNASE_T2_2"/>
    <property type="match status" value="1"/>
</dbReference>
<comment type="caution">
    <text evidence="4">The sequence shown here is derived from an EMBL/GenBank/DDBJ whole genome shotgun (WGS) entry which is preliminary data.</text>
</comment>
<feature type="region of interest" description="Disordered" evidence="3">
    <location>
        <begin position="1"/>
        <end position="47"/>
    </location>
</feature>
<reference evidence="4 5" key="1">
    <citation type="submission" date="2021-03" db="EMBL/GenBank/DDBJ databases">
        <title>Whole genome sequence of Jiella sp. MQZ13P-4.</title>
        <authorList>
            <person name="Tuo L."/>
        </authorList>
    </citation>
    <scope>NUCLEOTIDE SEQUENCE [LARGE SCALE GENOMIC DNA]</scope>
    <source>
        <strain evidence="4 5">MQZ13P-4</strain>
    </source>
</reference>
<organism evidence="4 5">
    <name type="scientific">Jiella sonneratiae</name>
    <dbReference type="NCBI Taxonomy" id="2816856"/>
    <lineage>
        <taxon>Bacteria</taxon>
        <taxon>Pseudomonadati</taxon>
        <taxon>Pseudomonadota</taxon>
        <taxon>Alphaproteobacteria</taxon>
        <taxon>Hyphomicrobiales</taxon>
        <taxon>Aurantimonadaceae</taxon>
        <taxon>Jiella</taxon>
    </lineage>
</organism>
<name>A0ABS3IZ66_9HYPH</name>
<evidence type="ECO:0000256" key="3">
    <source>
        <dbReference type="SAM" id="MobiDB-lite"/>
    </source>
</evidence>
<dbReference type="InterPro" id="IPR039378">
    <property type="entry name" value="RNase_T2_prok"/>
</dbReference>
<feature type="compositionally biased region" description="Gly residues" evidence="3">
    <location>
        <begin position="23"/>
        <end position="44"/>
    </location>
</feature>
<dbReference type="Gene3D" id="3.90.730.10">
    <property type="entry name" value="Ribonuclease T2-like"/>
    <property type="match status" value="1"/>
</dbReference>
<dbReference type="InterPro" id="IPR033130">
    <property type="entry name" value="RNase_T2_His_AS_2"/>
</dbReference>
<keyword evidence="5" id="KW-1185">Reference proteome</keyword>
<dbReference type="EMBL" id="JAFMPY010000001">
    <property type="protein sequence ID" value="MBO0902122.1"/>
    <property type="molecule type" value="Genomic_DNA"/>
</dbReference>
<evidence type="ECO:0000256" key="1">
    <source>
        <dbReference type="ARBA" id="ARBA00007469"/>
    </source>
</evidence>
<proteinExistence type="inferred from homology"/>
<dbReference type="SUPFAM" id="SSF55895">
    <property type="entry name" value="Ribonuclease Rh-like"/>
    <property type="match status" value="1"/>
</dbReference>
<evidence type="ECO:0000313" key="5">
    <source>
        <dbReference type="Proteomes" id="UP000664288"/>
    </source>
</evidence>
<dbReference type="InterPro" id="IPR036430">
    <property type="entry name" value="RNase_T2-like_sf"/>
</dbReference>
<evidence type="ECO:0000313" key="4">
    <source>
        <dbReference type="EMBL" id="MBO0902122.1"/>
    </source>
</evidence>
<gene>
    <name evidence="4" type="ORF">J1C47_00575</name>
</gene>
<evidence type="ECO:0000256" key="2">
    <source>
        <dbReference type="RuleBase" id="RU004328"/>
    </source>
</evidence>
<accession>A0ABS3IZ66</accession>
<dbReference type="CDD" id="cd01062">
    <property type="entry name" value="RNase_T2_prok"/>
    <property type="match status" value="1"/>
</dbReference>
<sequence>MPGDGPDGKSAGKAPLIADAGAKSGGTTAGGGQTRGGAPAPGGGRPREFVLAISWQPAFCETHANKAECRSQTATRFDADHFTLHGLWPQPRGREYCGVSARQRSDDRAGRWEALPEVAVDAETRAALAEVMPGTRSALERHEWLRHGTCSGTSQDAYFDDALALVGAINASKVRDLFGAKIGGSLTQAEIRAAFDESFGAGAGKRVRIACSRDGDRRLIGELTIGLVGEIRPDPDLAALISAARPTDGGCNDGVVDAVGLQ</sequence>
<comment type="similarity">
    <text evidence="1 2">Belongs to the RNase T2 family.</text>
</comment>
<dbReference type="InterPro" id="IPR001568">
    <property type="entry name" value="RNase_T2-like"/>
</dbReference>
<dbReference type="InterPro" id="IPR018188">
    <property type="entry name" value="RNase_T2_His_AS_1"/>
</dbReference>